<dbReference type="PANTHER" id="PTHR43820:SF4">
    <property type="entry name" value="HIGH-AFFINITY BRANCHED-CHAIN AMINO ACID TRANSPORT ATP-BINDING PROTEIN LIVF"/>
    <property type="match status" value="1"/>
</dbReference>
<evidence type="ECO:0000256" key="3">
    <source>
        <dbReference type="ARBA" id="ARBA00022741"/>
    </source>
</evidence>
<feature type="domain" description="ABC transporter" evidence="6">
    <location>
        <begin position="4"/>
        <end position="234"/>
    </location>
</feature>
<name>A0ABM9ZTH4_9BACT</name>
<dbReference type="InterPro" id="IPR003439">
    <property type="entry name" value="ABC_transporter-like_ATP-bd"/>
</dbReference>
<dbReference type="PANTHER" id="PTHR43820">
    <property type="entry name" value="HIGH-AFFINITY BRANCHED-CHAIN AMINO ACID TRANSPORT ATP-BINDING PROTEIN LIVF"/>
    <property type="match status" value="1"/>
</dbReference>
<comment type="caution">
    <text evidence="7">The sequence shown here is derived from an EMBL/GenBank/DDBJ whole genome shotgun (WGS) entry which is preliminary data.</text>
</comment>
<evidence type="ECO:0000256" key="1">
    <source>
        <dbReference type="ARBA" id="ARBA00005417"/>
    </source>
</evidence>
<proteinExistence type="inferred from homology"/>
<keyword evidence="2" id="KW-0813">Transport</keyword>
<keyword evidence="8" id="KW-1185">Reference proteome</keyword>
<gene>
    <name evidence="7" type="ORF">HMPREF7215_1287</name>
</gene>
<dbReference type="InterPro" id="IPR030660">
    <property type="entry name" value="ABC_branched_ATPase_LivF/BraG"/>
</dbReference>
<evidence type="ECO:0000256" key="4">
    <source>
        <dbReference type="ARBA" id="ARBA00022840"/>
    </source>
</evidence>
<reference evidence="7 8" key="1">
    <citation type="submission" date="2009-12" db="EMBL/GenBank/DDBJ databases">
        <authorList>
            <person name="Shrivastava S."/>
            <person name="Madupu R."/>
            <person name="Durkin A.S."/>
            <person name="Torralba M."/>
            <person name="Methe B."/>
            <person name="Sutton G.G."/>
            <person name="Strausberg R.L."/>
            <person name="Nelson K.E."/>
        </authorList>
    </citation>
    <scope>NUCLEOTIDE SEQUENCE [LARGE SCALE GENOMIC DNA]</scope>
    <source>
        <strain evidence="7 8">W5455</strain>
    </source>
</reference>
<evidence type="ECO:0000313" key="8">
    <source>
        <dbReference type="Proteomes" id="UP000006462"/>
    </source>
</evidence>
<dbReference type="PROSITE" id="PS00211">
    <property type="entry name" value="ABC_TRANSPORTER_1"/>
    <property type="match status" value="1"/>
</dbReference>
<dbReference type="SUPFAM" id="SSF52540">
    <property type="entry name" value="P-loop containing nucleoside triphosphate hydrolases"/>
    <property type="match status" value="1"/>
</dbReference>
<protein>
    <submittedName>
        <fullName evidence="7">ABC transporter, ATP-binding protein</fullName>
    </submittedName>
</protein>
<dbReference type="InterPro" id="IPR017871">
    <property type="entry name" value="ABC_transporter-like_CS"/>
</dbReference>
<dbReference type="InterPro" id="IPR003593">
    <property type="entry name" value="AAA+_ATPase"/>
</dbReference>
<dbReference type="SMART" id="SM00382">
    <property type="entry name" value="AAA"/>
    <property type="match status" value="1"/>
</dbReference>
<evidence type="ECO:0000256" key="2">
    <source>
        <dbReference type="ARBA" id="ARBA00022448"/>
    </source>
</evidence>
<dbReference type="Proteomes" id="UP000006462">
    <property type="component" value="Unassembled WGS sequence"/>
</dbReference>
<evidence type="ECO:0000313" key="7">
    <source>
        <dbReference type="EMBL" id="EFB90202.1"/>
    </source>
</evidence>
<accession>A0ABM9ZTH4</accession>
<dbReference type="EMBL" id="ADFP01000092">
    <property type="protein sequence ID" value="EFB90202.1"/>
    <property type="molecule type" value="Genomic_DNA"/>
</dbReference>
<dbReference type="InterPro" id="IPR052156">
    <property type="entry name" value="BCAA_Transport_ATP-bd_LivF"/>
</dbReference>
<comment type="similarity">
    <text evidence="1">Belongs to the ABC transporter superfamily.</text>
</comment>
<dbReference type="GeneID" id="90985253"/>
<evidence type="ECO:0000259" key="6">
    <source>
        <dbReference type="PROSITE" id="PS50893"/>
    </source>
</evidence>
<keyword evidence="3" id="KW-0547">Nucleotide-binding</keyword>
<dbReference type="Pfam" id="PF00005">
    <property type="entry name" value="ABC_tran"/>
    <property type="match status" value="1"/>
</dbReference>
<dbReference type="GO" id="GO:0005524">
    <property type="term" value="F:ATP binding"/>
    <property type="evidence" value="ECO:0007669"/>
    <property type="project" value="UniProtKB-KW"/>
</dbReference>
<keyword evidence="5" id="KW-0029">Amino-acid transport</keyword>
<evidence type="ECO:0000256" key="5">
    <source>
        <dbReference type="ARBA" id="ARBA00022970"/>
    </source>
</evidence>
<dbReference type="Gene3D" id="3.40.50.300">
    <property type="entry name" value="P-loop containing nucleotide triphosphate hydrolases"/>
    <property type="match status" value="1"/>
</dbReference>
<keyword evidence="4 7" id="KW-0067">ATP-binding</keyword>
<dbReference type="CDD" id="cd03224">
    <property type="entry name" value="ABC_TM1139_LivF_branched"/>
    <property type="match status" value="1"/>
</dbReference>
<organism evidence="7 8">
    <name type="scientific">Pyramidobacter piscolens W5455</name>
    <dbReference type="NCBI Taxonomy" id="352165"/>
    <lineage>
        <taxon>Bacteria</taxon>
        <taxon>Thermotogati</taxon>
        <taxon>Synergistota</taxon>
        <taxon>Synergistia</taxon>
        <taxon>Synergistales</taxon>
        <taxon>Dethiosulfovibrionaceae</taxon>
        <taxon>Pyramidobacter</taxon>
    </lineage>
</organism>
<dbReference type="PROSITE" id="PS50893">
    <property type="entry name" value="ABC_TRANSPORTER_2"/>
    <property type="match status" value="1"/>
</dbReference>
<dbReference type="RefSeq" id="WP_009165355.1">
    <property type="nucleotide sequence ID" value="NZ_ADFP01000092.1"/>
</dbReference>
<dbReference type="PIRSF" id="PIRSF039137">
    <property type="entry name" value="ABC_branched_ATPase"/>
    <property type="match status" value="1"/>
</dbReference>
<sequence>MSLLTIMDLKVSYGGIEALKGVSFSVEKGQIVTLIGANGAGKSTTLRAISGLVPIKEGTITYDGNVISGQDPQTIVSEGICMVPEGRRVFPNLTVQENLQIGAYLRSDDLTADLEHVYELFPRLEERSWQMAGTLSGGEQQMLAVGRALMMRPKLLMMDEPSLGLAPIVIRDIFKIIETLHHEGITILLVEQNANVALKIADYAFVLETGSLGVQGKGSDLLNDPAIKAAYLGKAR</sequence>
<dbReference type="InterPro" id="IPR027417">
    <property type="entry name" value="P-loop_NTPase"/>
</dbReference>